<dbReference type="STRING" id="582667.SAMN05192568_1001361"/>
<dbReference type="RefSeq" id="WP_092036566.1">
    <property type="nucleotide sequence ID" value="NZ_FOTK01000001.1"/>
</dbReference>
<gene>
    <name evidence="1" type="ORF">SAMN05192568_1001361</name>
</gene>
<evidence type="ECO:0000313" key="1">
    <source>
        <dbReference type="EMBL" id="SFL17553.1"/>
    </source>
</evidence>
<dbReference type="InterPro" id="IPR025591">
    <property type="entry name" value="RloB"/>
</dbReference>
<protein>
    <recommendedName>
        <fullName evidence="3">RloB-like protein</fullName>
    </recommendedName>
</protein>
<evidence type="ECO:0000313" key="2">
    <source>
        <dbReference type="Proteomes" id="UP000199048"/>
    </source>
</evidence>
<proteinExistence type="predicted"/>
<keyword evidence="2" id="KW-1185">Reference proteome</keyword>
<dbReference type="Pfam" id="PF13707">
    <property type="entry name" value="RloB"/>
    <property type="match status" value="1"/>
</dbReference>
<organism evidence="1 2">
    <name type="scientific">Methylobacterium pseudosasicola</name>
    <dbReference type="NCBI Taxonomy" id="582667"/>
    <lineage>
        <taxon>Bacteria</taxon>
        <taxon>Pseudomonadati</taxon>
        <taxon>Pseudomonadota</taxon>
        <taxon>Alphaproteobacteria</taxon>
        <taxon>Hyphomicrobiales</taxon>
        <taxon>Methylobacteriaceae</taxon>
        <taxon>Methylobacterium</taxon>
    </lineage>
</organism>
<dbReference type="OrthoDB" id="199633at2"/>
<accession>A0A1I4FJA6</accession>
<name>A0A1I4FJA6_9HYPH</name>
<sequence length="189" mass="21240">MRSRRPRIPLRRRVFLGCEGESEQSYGALLARLTEDRHKRIHLDTAVLQPGAGDPLALVERAVAVLEQRSARNGPYAVRAVLIDSDTRGAVAERDVRLRNLARDHDIRIIWQTPCHEALLLRHILGCEALRPSDARQAEAELRRHWPAYRKGLPAARLASLIGVADVARAALQDSELRAFLAEIEFPDL</sequence>
<dbReference type="Proteomes" id="UP000199048">
    <property type="component" value="Unassembled WGS sequence"/>
</dbReference>
<dbReference type="AlphaFoldDB" id="A0A1I4FJA6"/>
<evidence type="ECO:0008006" key="3">
    <source>
        <dbReference type="Google" id="ProtNLM"/>
    </source>
</evidence>
<dbReference type="EMBL" id="FOTK01000001">
    <property type="protein sequence ID" value="SFL17553.1"/>
    <property type="molecule type" value="Genomic_DNA"/>
</dbReference>
<reference evidence="2" key="1">
    <citation type="submission" date="2016-10" db="EMBL/GenBank/DDBJ databases">
        <authorList>
            <person name="Varghese N."/>
            <person name="Submissions S."/>
        </authorList>
    </citation>
    <scope>NUCLEOTIDE SEQUENCE [LARGE SCALE GENOMIC DNA]</scope>
    <source>
        <strain evidence="2">BL36</strain>
    </source>
</reference>